<dbReference type="PROSITE" id="PS50096">
    <property type="entry name" value="IQ"/>
    <property type="match status" value="2"/>
</dbReference>
<reference evidence="1" key="1">
    <citation type="submission" date="2017-04" db="EMBL/GenBank/DDBJ databases">
        <title>Population genomics of picophytoplankton unveils novel chromosome hypervariability.</title>
        <authorList>
            <consortium name="DOE Joint Genome Institute"/>
            <person name="Blanc-Mathieu R."/>
            <person name="Krasovec M."/>
            <person name="Hebrard M."/>
            <person name="Yau S."/>
            <person name="Desgranges E."/>
            <person name="Martin J."/>
            <person name="Schackwitz W."/>
            <person name="Kuo A."/>
            <person name="Salin G."/>
            <person name="Donnadieu C."/>
            <person name="Desdevises Y."/>
            <person name="Sanchez-Ferandin S."/>
            <person name="Moreau H."/>
            <person name="Rivals E."/>
            <person name="Grigoriev I.V."/>
            <person name="Grimsley N."/>
            <person name="Eyre-Walker A."/>
            <person name="Piganeau G."/>
        </authorList>
    </citation>
    <scope>NUCLEOTIDE SEQUENCE [LARGE SCALE GENOMIC DNA]</scope>
    <source>
        <strain evidence="1">RCC 1115</strain>
    </source>
</reference>
<accession>A0A1Y5HZU5</accession>
<dbReference type="SMART" id="SM00015">
    <property type="entry name" value="IQ"/>
    <property type="match status" value="3"/>
</dbReference>
<sequence length="394" mass="45703">MVRRRQRIERQVARRREVSTARERRDAGRKIARAIRGWHITRVRKVTLVQSACRRWLAGRLVVKIRIRLARAERAMLRWRQTCNLLRQWRASEQVQAAWRGYKTRCLLLKDAERRERVQKRVEAIVTRYLARVERAKQTAAAERIKRVWRSYSRARLLETQYSSVLTIQRVWRGARARKAVRIYRDASSRRVDFEYDLETVDESDFIDDDLFVTDRIQERRVADFGHGRRTSAKDYGRLRAKLHEGELGRFWVTARGCDRRTSREDTGAERSPFAREKADLWALVPEKSGPIGRALRPNFDDPDDRLCLVYSCVNDPSAPSSIDTLYALKLLDEGLRIGAKGDKVTAEGLSYVAREAGDKLASYAMLVKEKADASFVDESWVNPAPATWSGRGI</sequence>
<dbReference type="Proteomes" id="UP000195557">
    <property type="component" value="Unassembled WGS sequence"/>
</dbReference>
<proteinExistence type="predicted"/>
<dbReference type="Pfam" id="PF00612">
    <property type="entry name" value="IQ"/>
    <property type="match status" value="2"/>
</dbReference>
<name>A0A1Y5HZU5_OSTTA</name>
<gene>
    <name evidence="1" type="ORF">BE221DRAFT_61300</name>
</gene>
<dbReference type="EMBL" id="KZ155838">
    <property type="protein sequence ID" value="OUS42826.1"/>
    <property type="molecule type" value="Genomic_DNA"/>
</dbReference>
<organism evidence="1">
    <name type="scientific">Ostreococcus tauri</name>
    <name type="common">Marine green alga</name>
    <dbReference type="NCBI Taxonomy" id="70448"/>
    <lineage>
        <taxon>Eukaryota</taxon>
        <taxon>Viridiplantae</taxon>
        <taxon>Chlorophyta</taxon>
        <taxon>Mamiellophyceae</taxon>
        <taxon>Mamiellales</taxon>
        <taxon>Bathycoccaceae</taxon>
        <taxon>Ostreococcus</taxon>
    </lineage>
</organism>
<protein>
    <recommendedName>
        <fullName evidence="2">IQ motif, EF-hand binding site</fullName>
    </recommendedName>
</protein>
<dbReference type="AlphaFoldDB" id="A0A1Y5HZU5"/>
<dbReference type="InterPro" id="IPR000048">
    <property type="entry name" value="IQ_motif_EF-hand-BS"/>
</dbReference>
<evidence type="ECO:0000313" key="1">
    <source>
        <dbReference type="EMBL" id="OUS42826.1"/>
    </source>
</evidence>
<evidence type="ECO:0008006" key="2">
    <source>
        <dbReference type="Google" id="ProtNLM"/>
    </source>
</evidence>